<feature type="transmembrane region" description="Helical" evidence="7">
    <location>
        <begin position="35"/>
        <end position="55"/>
    </location>
</feature>
<evidence type="ECO:0000256" key="1">
    <source>
        <dbReference type="ARBA" id="ARBA00004651"/>
    </source>
</evidence>
<sequence>MEVSAYFDIFWRTMSTLIVLFALTRLLGKKQLSQLSLFEYAVGITVGNIAAGVSIGLKDHFLPGIFSLFLWMIVPFLLRWASIKSRKFREWMLGKPTVVIENGKIQEDNLAKQKYSVADLMQLLRRKNVFSVADVEFAVLETSGDLSVLMKKEKQPPNAADLGLKPAPEKQPHTVILEGQVQEEELRKVGYNHVWLKTELEKLNVALENVYIGQVDSYGQLSVDIYDDQIQIPAGQERQLLLATIKKCQADLELFSLATDSKEAKAMYDKNAKRLEKMIVRLSRFLQP</sequence>
<keyword evidence="5 7" id="KW-1133">Transmembrane helix</keyword>
<keyword evidence="3" id="KW-1003">Cell membrane</keyword>
<evidence type="ECO:0000256" key="7">
    <source>
        <dbReference type="SAM" id="Phobius"/>
    </source>
</evidence>
<keyword evidence="10" id="KW-1185">Reference proteome</keyword>
<keyword evidence="4 7" id="KW-0812">Transmembrane</keyword>
<evidence type="ECO:0000256" key="6">
    <source>
        <dbReference type="ARBA" id="ARBA00023136"/>
    </source>
</evidence>
<dbReference type="Gene3D" id="3.30.240.20">
    <property type="entry name" value="bsu07140 like domains"/>
    <property type="match status" value="2"/>
</dbReference>
<comment type="similarity">
    <text evidence="2">Belongs to the UPF0702 family.</text>
</comment>
<dbReference type="RefSeq" id="WP_151681426.1">
    <property type="nucleotide sequence ID" value="NZ_BKZP01000036.1"/>
</dbReference>
<dbReference type="InterPro" id="IPR023090">
    <property type="entry name" value="UPF0702_alpha/beta_dom_sf"/>
</dbReference>
<evidence type="ECO:0000256" key="4">
    <source>
        <dbReference type="ARBA" id="ARBA00022692"/>
    </source>
</evidence>
<keyword evidence="6 7" id="KW-0472">Membrane</keyword>
<evidence type="ECO:0000259" key="8">
    <source>
        <dbReference type="Pfam" id="PF04239"/>
    </source>
</evidence>
<name>A0A5J4JKM9_9BACI</name>
<dbReference type="PANTHER" id="PTHR34582:SF7">
    <property type="entry name" value="UPF0702 TRANSMEMBRANE PROTEIN YDFS"/>
    <property type="match status" value="1"/>
</dbReference>
<evidence type="ECO:0000313" key="9">
    <source>
        <dbReference type="EMBL" id="GER71098.1"/>
    </source>
</evidence>
<protein>
    <recommendedName>
        <fullName evidence="8">YetF C-terminal domain-containing protein</fullName>
    </recommendedName>
</protein>
<dbReference type="InterPro" id="IPR012452">
    <property type="entry name" value="DUF1657"/>
</dbReference>
<reference evidence="9 10" key="1">
    <citation type="submission" date="2019-09" db="EMBL/GenBank/DDBJ databases">
        <title>Draft genome sequence of Bacillus sp. JC-7.</title>
        <authorList>
            <person name="Tanaka N."/>
            <person name="Shiwa Y."/>
            <person name="Fujita N."/>
            <person name="Tanasupawat S."/>
        </authorList>
    </citation>
    <scope>NUCLEOTIDE SEQUENCE [LARGE SCALE GENOMIC DNA]</scope>
    <source>
        <strain evidence="9 10">JC-7</strain>
    </source>
</reference>
<accession>A0A5J4JKM9</accession>
<dbReference type="Proteomes" id="UP000391919">
    <property type="component" value="Unassembled WGS sequence"/>
</dbReference>
<comment type="caution">
    <text evidence="9">The sequence shown here is derived from an EMBL/GenBank/DDBJ whole genome shotgun (WGS) entry which is preliminary data.</text>
</comment>
<evidence type="ECO:0000256" key="3">
    <source>
        <dbReference type="ARBA" id="ARBA00022475"/>
    </source>
</evidence>
<dbReference type="GO" id="GO:0005886">
    <property type="term" value="C:plasma membrane"/>
    <property type="evidence" value="ECO:0007669"/>
    <property type="project" value="UniProtKB-SubCell"/>
</dbReference>
<dbReference type="EMBL" id="BKZQ01000035">
    <property type="protein sequence ID" value="GER71098.1"/>
    <property type="molecule type" value="Genomic_DNA"/>
</dbReference>
<dbReference type="Pfam" id="PF07870">
    <property type="entry name" value="DUF1657"/>
    <property type="match status" value="1"/>
</dbReference>
<proteinExistence type="inferred from homology"/>
<gene>
    <name evidence="9" type="ORF">BpJC7_24010</name>
</gene>
<feature type="transmembrane region" description="Helical" evidence="7">
    <location>
        <begin position="6"/>
        <end position="23"/>
    </location>
</feature>
<evidence type="ECO:0000256" key="5">
    <source>
        <dbReference type="ARBA" id="ARBA00022989"/>
    </source>
</evidence>
<evidence type="ECO:0000256" key="2">
    <source>
        <dbReference type="ARBA" id="ARBA00006448"/>
    </source>
</evidence>
<feature type="transmembrane region" description="Helical" evidence="7">
    <location>
        <begin position="61"/>
        <end position="81"/>
    </location>
</feature>
<dbReference type="InterPro" id="IPR007353">
    <property type="entry name" value="DUF421"/>
</dbReference>
<feature type="domain" description="YetF C-terminal" evidence="8">
    <location>
        <begin position="84"/>
        <end position="215"/>
    </location>
</feature>
<dbReference type="Pfam" id="PF04239">
    <property type="entry name" value="DUF421"/>
    <property type="match status" value="1"/>
</dbReference>
<organism evidence="9 10">
    <name type="scientific">Weizmannia acidilactici</name>
    <dbReference type="NCBI Taxonomy" id="2607726"/>
    <lineage>
        <taxon>Bacteria</taxon>
        <taxon>Bacillati</taxon>
        <taxon>Bacillota</taxon>
        <taxon>Bacilli</taxon>
        <taxon>Bacillales</taxon>
        <taxon>Bacillaceae</taxon>
        <taxon>Heyndrickxia</taxon>
    </lineage>
</organism>
<dbReference type="PANTHER" id="PTHR34582">
    <property type="entry name" value="UPF0702 TRANSMEMBRANE PROTEIN YCAP"/>
    <property type="match status" value="1"/>
</dbReference>
<comment type="subcellular location">
    <subcellularLocation>
        <location evidence="1">Cell membrane</location>
        <topology evidence="1">Multi-pass membrane protein</topology>
    </subcellularLocation>
</comment>
<evidence type="ECO:0000313" key="10">
    <source>
        <dbReference type="Proteomes" id="UP000391919"/>
    </source>
</evidence>
<dbReference type="AlphaFoldDB" id="A0A5J4JKM9"/>